<keyword evidence="2" id="KW-1185">Reference proteome</keyword>
<dbReference type="Gene3D" id="3.40.1350.10">
    <property type="match status" value="1"/>
</dbReference>
<dbReference type="Proteomes" id="UP000468413">
    <property type="component" value="Unassembled WGS sequence"/>
</dbReference>
<reference evidence="1 2" key="1">
    <citation type="submission" date="2019-09" db="EMBL/GenBank/DDBJ databases">
        <title>Characterization of the phylogenetic diversity of two novel species belonging to the genus Bifidobacterium: Bifidobacterium cebidarum sp. nov. and Bifidobacterium leontopitheci sp. nov.</title>
        <authorList>
            <person name="Lugli G.A."/>
            <person name="Duranti S."/>
            <person name="Milani C."/>
            <person name="Turroni F."/>
            <person name="Ventura M."/>
        </authorList>
    </citation>
    <scope>NUCLEOTIDE SEQUENCE [LARGE SCALE GENOMIC DNA]</scope>
    <source>
        <strain evidence="1 2">LMG 31469</strain>
    </source>
</reference>
<dbReference type="InterPro" id="IPR011856">
    <property type="entry name" value="tRNA_endonuc-like_dom_sf"/>
</dbReference>
<name>A0A6I1GP59_9BIFI</name>
<dbReference type="EMBL" id="WBVS01000004">
    <property type="protein sequence ID" value="KAB7788341.1"/>
    <property type="molecule type" value="Genomic_DNA"/>
</dbReference>
<accession>A0A6I1GP59</accession>
<comment type="caution">
    <text evidence="1">The sequence shown here is derived from an EMBL/GenBank/DDBJ whole genome shotgun (WGS) entry which is preliminary data.</text>
</comment>
<sequence length="418" mass="48477">MAGMSEPVKTIEPVSLAMSMLSDPDFLEANSLLHKPNMFDMVGMSRQEIRHSAFLAWLLEPSNPHGLDDLLIRRLLAELYKAHPEGFATFAVKDLSDLVVEREVTTGEGRNRIDVLCYDSNERLALCIENKVDSQLHDRQLDKYYDYVENTYSDWCRVYVLLSPGGEPAPEKECKNPDKWIPISYETIARILEDLVPYAESKTGSVINDYIRMLKKETIVEDKELDELAKNLYSKYGPVFDMVYARYVGDDSLDGELRSIYIKVLNEYNKYKNEDVFSWCHGENEPGRYLGFTTKRMDKYLLNKQEQRGSWGDNSRTYTYWIYPPLNNPSVKLELGPLNQSEDVIERMNRLVEVIPHKLQTVLPTNRYRKIITIPTNIGSLKYEDKTDVNPQAVENKLRTAIDKMLSKEKEYLDKLEH</sequence>
<protein>
    <submittedName>
        <fullName evidence="1">PD-(D/E)XK nuclease superfamily</fullName>
    </submittedName>
</protein>
<evidence type="ECO:0000313" key="2">
    <source>
        <dbReference type="Proteomes" id="UP000468413"/>
    </source>
</evidence>
<gene>
    <name evidence="1" type="ORF">F7D08_1082</name>
</gene>
<evidence type="ECO:0000313" key="1">
    <source>
        <dbReference type="EMBL" id="KAB7788341.1"/>
    </source>
</evidence>
<dbReference type="Pfam" id="PF14281">
    <property type="entry name" value="PDDEXK_4"/>
    <property type="match status" value="1"/>
</dbReference>
<proteinExistence type="predicted"/>
<organism evidence="1 2">
    <name type="scientific">Bifidobacterium cebidarum</name>
    <dbReference type="NCBI Taxonomy" id="2650773"/>
    <lineage>
        <taxon>Bacteria</taxon>
        <taxon>Bacillati</taxon>
        <taxon>Actinomycetota</taxon>
        <taxon>Actinomycetes</taxon>
        <taxon>Bifidobacteriales</taxon>
        <taxon>Bifidobacteriaceae</taxon>
        <taxon>Bifidobacterium</taxon>
    </lineage>
</organism>
<dbReference type="GO" id="GO:0003676">
    <property type="term" value="F:nucleic acid binding"/>
    <property type="evidence" value="ECO:0007669"/>
    <property type="project" value="InterPro"/>
</dbReference>
<dbReference type="AlphaFoldDB" id="A0A6I1GP59"/>
<dbReference type="InterPro" id="IPR029470">
    <property type="entry name" value="PDDEXK_4"/>
</dbReference>